<evidence type="ECO:0000313" key="2">
    <source>
        <dbReference type="EMBL" id="MBT0963578.1"/>
    </source>
</evidence>
<evidence type="ECO:0000256" key="1">
    <source>
        <dbReference type="SAM" id="SignalP"/>
    </source>
</evidence>
<dbReference type="EMBL" id="JAEKFT010000033">
    <property type="protein sequence ID" value="MBT0963578.1"/>
    <property type="molecule type" value="Genomic_DNA"/>
</dbReference>
<gene>
    <name evidence="2" type="ORF">I8J34_20525</name>
</gene>
<feature type="chain" id="PRO_5037580569" evidence="1">
    <location>
        <begin position="27"/>
        <end position="174"/>
    </location>
</feature>
<dbReference type="InterPro" id="IPR011473">
    <property type="entry name" value="DUF1579"/>
</dbReference>
<feature type="signal peptide" evidence="1">
    <location>
        <begin position="1"/>
        <end position="26"/>
    </location>
</feature>
<dbReference type="Pfam" id="PF07617">
    <property type="entry name" value="DUF1579"/>
    <property type="match status" value="1"/>
</dbReference>
<accession>A0A944H9M4</accession>
<comment type="caution">
    <text evidence="2">The sequence shown here is derived from an EMBL/GenBank/DDBJ whole genome shotgun (WGS) entry which is preliminary data.</text>
</comment>
<name>A0A944H9M4_DENI1</name>
<protein>
    <submittedName>
        <fullName evidence="2">DUF1579 family protein</fullName>
    </submittedName>
</protein>
<dbReference type="AlphaFoldDB" id="A0A944H9M4"/>
<keyword evidence="1" id="KW-0732">Signal</keyword>
<keyword evidence="3" id="KW-1185">Reference proteome</keyword>
<reference evidence="3" key="1">
    <citation type="journal article" date="2022" name="ISME J.">
        <title>Genetic and phylogenetic analysis of dissimilatory iodate-reducing bacteria identifies potential niches across the world's oceans.</title>
        <authorList>
            <person name="Reyes-Umana V."/>
            <person name="Henning Z."/>
            <person name="Lee K."/>
            <person name="Barnum T.P."/>
            <person name="Coates J.D."/>
        </authorList>
    </citation>
    <scope>NUCLEOTIDE SEQUENCE [LARGE SCALE GENOMIC DNA]</scope>
    <source>
        <strain evidence="3">IR12</strain>
    </source>
</reference>
<evidence type="ECO:0000313" key="3">
    <source>
        <dbReference type="Proteomes" id="UP000694660"/>
    </source>
</evidence>
<sequence length="174" mass="19541">MREWRKQTRAMQWVGALLAAAGTVSAAGPPAPELAVLDQFVGTWAVTVKVRAPQALVVTYTENYRWDLDGHFLHGDSGVKSDGTRDIVIATYDAPGQGYPFWIFSSTGAWYYLAPGSWDARRRTLSWENPPSLPISYRSHCTFPDRNTRHCQTVVKDWKGSVLLDQDATAVRRR</sequence>
<proteinExistence type="predicted"/>
<dbReference type="RefSeq" id="WP_214363510.1">
    <property type="nucleotide sequence ID" value="NZ_JAEKFT010000033.1"/>
</dbReference>
<organism evidence="2 3">
    <name type="scientific">Denitromonas iodatirespirans</name>
    <dbReference type="NCBI Taxonomy" id="2795389"/>
    <lineage>
        <taxon>Bacteria</taxon>
        <taxon>Pseudomonadati</taxon>
        <taxon>Pseudomonadota</taxon>
        <taxon>Betaproteobacteria</taxon>
        <taxon>Rhodocyclales</taxon>
        <taxon>Zoogloeaceae</taxon>
        <taxon>Denitromonas</taxon>
    </lineage>
</organism>
<dbReference type="Proteomes" id="UP000694660">
    <property type="component" value="Unassembled WGS sequence"/>
</dbReference>